<dbReference type="CDD" id="cd02440">
    <property type="entry name" value="AdoMet_MTases"/>
    <property type="match status" value="1"/>
</dbReference>
<feature type="compositionally biased region" description="Low complexity" evidence="1">
    <location>
        <begin position="239"/>
        <end position="250"/>
    </location>
</feature>
<evidence type="ECO:0000256" key="1">
    <source>
        <dbReference type="SAM" id="MobiDB-lite"/>
    </source>
</evidence>
<dbReference type="InterPro" id="IPR013216">
    <property type="entry name" value="Methyltransf_11"/>
</dbReference>
<evidence type="ECO:0000259" key="2">
    <source>
        <dbReference type="Pfam" id="PF08241"/>
    </source>
</evidence>
<gene>
    <name evidence="3" type="ORF">A2W52_01065</name>
</gene>
<feature type="domain" description="Methyltransferase type 11" evidence="2">
    <location>
        <begin position="59"/>
        <end position="152"/>
    </location>
</feature>
<dbReference type="SUPFAM" id="SSF53335">
    <property type="entry name" value="S-adenosyl-L-methionine-dependent methyltransferases"/>
    <property type="match status" value="1"/>
</dbReference>
<dbReference type="PANTHER" id="PTHR42912">
    <property type="entry name" value="METHYLTRANSFERASE"/>
    <property type="match status" value="1"/>
</dbReference>
<sequence>MNRKDYWNRSYLEYWKRRVAESGKEGETSNVISGDAKTEDDAVYEFIFEKHPMQKGSVLDVGCAWGRMFPVFKKLRQRITGVDISRAMIEEARKDFAGDTSVEGLYEAPAEELPFPDGKFDNVACLAVFDATFQDKALYEFLRVLKTNGMLYLTGKNDAYEDDDALALNAEEGARKKNHPNYFTDTKAMLRQLEKQGQKIIASYFFPRRGDFGKLNYVTDMPQKFYEYFLVVRKKASSKPFKPFSDSMSKTFRTEQQK</sequence>
<reference evidence="3 4" key="1">
    <citation type="journal article" date="2016" name="Nat. Commun.">
        <title>Thousands of microbial genomes shed light on interconnected biogeochemical processes in an aquifer system.</title>
        <authorList>
            <person name="Anantharaman K."/>
            <person name="Brown C.T."/>
            <person name="Hug L.A."/>
            <person name="Sharon I."/>
            <person name="Castelle C.J."/>
            <person name="Probst A.J."/>
            <person name="Thomas B.C."/>
            <person name="Singh A."/>
            <person name="Wilkins M.J."/>
            <person name="Karaoz U."/>
            <person name="Brodie E.L."/>
            <person name="Williams K.H."/>
            <person name="Hubbard S.S."/>
            <person name="Banfield J.F."/>
        </authorList>
    </citation>
    <scope>NUCLEOTIDE SEQUENCE [LARGE SCALE GENOMIC DNA]</scope>
</reference>
<dbReference type="InterPro" id="IPR029063">
    <property type="entry name" value="SAM-dependent_MTases_sf"/>
</dbReference>
<dbReference type="GO" id="GO:0008757">
    <property type="term" value="F:S-adenosylmethionine-dependent methyltransferase activity"/>
    <property type="evidence" value="ECO:0007669"/>
    <property type="project" value="InterPro"/>
</dbReference>
<feature type="region of interest" description="Disordered" evidence="1">
    <location>
        <begin position="239"/>
        <end position="258"/>
    </location>
</feature>
<dbReference type="Gene3D" id="3.40.50.150">
    <property type="entry name" value="Vaccinia Virus protein VP39"/>
    <property type="match status" value="1"/>
</dbReference>
<comment type="caution">
    <text evidence="3">The sequence shown here is derived from an EMBL/GenBank/DDBJ whole genome shotgun (WGS) entry which is preliminary data.</text>
</comment>
<dbReference type="Pfam" id="PF08241">
    <property type="entry name" value="Methyltransf_11"/>
    <property type="match status" value="1"/>
</dbReference>
<dbReference type="AlphaFoldDB" id="A0A1G2MAX4"/>
<evidence type="ECO:0000313" key="4">
    <source>
        <dbReference type="Proteomes" id="UP000176493"/>
    </source>
</evidence>
<organism evidence="3 4">
    <name type="scientific">Candidatus Taylorbacteria bacterium RIFCSPHIGHO2_02_49_25</name>
    <dbReference type="NCBI Taxonomy" id="1802305"/>
    <lineage>
        <taxon>Bacteria</taxon>
        <taxon>Candidatus Tayloriibacteriota</taxon>
    </lineage>
</organism>
<dbReference type="EMBL" id="MHRJ01000055">
    <property type="protein sequence ID" value="OHA20973.1"/>
    <property type="molecule type" value="Genomic_DNA"/>
</dbReference>
<dbReference type="Proteomes" id="UP000176493">
    <property type="component" value="Unassembled WGS sequence"/>
</dbReference>
<name>A0A1G2MAX4_9BACT</name>
<evidence type="ECO:0000313" key="3">
    <source>
        <dbReference type="EMBL" id="OHA20973.1"/>
    </source>
</evidence>
<dbReference type="InterPro" id="IPR050508">
    <property type="entry name" value="Methyltransf_Superfamily"/>
</dbReference>
<protein>
    <recommendedName>
        <fullName evidence="2">Methyltransferase type 11 domain-containing protein</fullName>
    </recommendedName>
</protein>
<accession>A0A1G2MAX4</accession>
<proteinExistence type="predicted"/>